<evidence type="ECO:0000313" key="3">
    <source>
        <dbReference type="EMBL" id="JAV06309.1"/>
    </source>
</evidence>
<protein>
    <recommendedName>
        <fullName evidence="2">Retrotransposon gag domain-containing protein</fullName>
    </recommendedName>
</protein>
<feature type="compositionally biased region" description="Basic residues" evidence="1">
    <location>
        <begin position="249"/>
        <end position="265"/>
    </location>
</feature>
<evidence type="ECO:0000256" key="1">
    <source>
        <dbReference type="SAM" id="MobiDB-lite"/>
    </source>
</evidence>
<sequence>MPGSGGGQVGGQVGEGTQAGVSGSVNVRSAIIGSMSEFVPGEDFIVYREMMDEFLYANRVTNDREKCSWFLTRIGAQCYAILRSAVQPRALNTLTYKALVDAMSEKFAPKTNVIQERCKFFQRNQEMGESIAEYVVELQKLAQTCNFDQYTLDDALRDRMTLGVRARGIQEKLMNSRRPFEESYQEAISMELTQAHSRKVAEINAVKAKWRNGKSVKDTKKHDKKKILCYKCHKWGTHVASECDGKAAHKDKRGGAGKRTKKGRVNHADEDEDSDSDSSDIEVPGRLSALGLSIHALRRAPEPEEEELFEDAELQELDSTI</sequence>
<dbReference type="EMBL" id="GFDF01007775">
    <property type="protein sequence ID" value="JAV06309.1"/>
    <property type="molecule type" value="Transcribed_RNA"/>
</dbReference>
<feature type="compositionally biased region" description="Acidic residues" evidence="1">
    <location>
        <begin position="269"/>
        <end position="280"/>
    </location>
</feature>
<feature type="compositionally biased region" description="Acidic residues" evidence="1">
    <location>
        <begin position="303"/>
        <end position="321"/>
    </location>
</feature>
<feature type="domain" description="Retrotransposon gag" evidence="2">
    <location>
        <begin position="89"/>
        <end position="159"/>
    </location>
</feature>
<feature type="region of interest" description="Disordered" evidence="1">
    <location>
        <begin position="244"/>
        <end position="283"/>
    </location>
</feature>
<proteinExistence type="predicted"/>
<dbReference type="PANTHER" id="PTHR33198">
    <property type="entry name" value="ANK_REP_REGION DOMAIN-CONTAINING PROTEIN-RELATED"/>
    <property type="match status" value="1"/>
</dbReference>
<reference evidence="3" key="1">
    <citation type="submission" date="2016-12" db="EMBL/GenBank/DDBJ databases">
        <title>An insight into the sialome and mialome of the sand fly, Nyssomyia neivai.</title>
        <authorList>
            <person name="Sebastian V."/>
            <person name="Goulart T.M."/>
            <person name="Oliveira W."/>
            <person name="Calvo E."/>
            <person name="Oliveira L.F."/>
            <person name="Pinto M.C."/>
            <person name="Rosselino A.M."/>
            <person name="Ribeiro J.M."/>
        </authorList>
    </citation>
    <scope>NUCLEOTIDE SEQUENCE</scope>
</reference>
<accession>A0A1L8DIK3</accession>
<dbReference type="Pfam" id="PF03732">
    <property type="entry name" value="Retrotrans_gag"/>
    <property type="match status" value="1"/>
</dbReference>
<evidence type="ECO:0000259" key="2">
    <source>
        <dbReference type="Pfam" id="PF03732"/>
    </source>
</evidence>
<organism evidence="3">
    <name type="scientific">Nyssomyia neivai</name>
    <dbReference type="NCBI Taxonomy" id="330878"/>
    <lineage>
        <taxon>Eukaryota</taxon>
        <taxon>Metazoa</taxon>
        <taxon>Ecdysozoa</taxon>
        <taxon>Arthropoda</taxon>
        <taxon>Hexapoda</taxon>
        <taxon>Insecta</taxon>
        <taxon>Pterygota</taxon>
        <taxon>Neoptera</taxon>
        <taxon>Endopterygota</taxon>
        <taxon>Diptera</taxon>
        <taxon>Nematocera</taxon>
        <taxon>Psychodoidea</taxon>
        <taxon>Psychodidae</taxon>
        <taxon>Nyssomyia</taxon>
    </lineage>
</organism>
<feature type="region of interest" description="Disordered" evidence="1">
    <location>
        <begin position="299"/>
        <end position="321"/>
    </location>
</feature>
<dbReference type="AlphaFoldDB" id="A0A1L8DIK3"/>
<name>A0A1L8DIK3_9DIPT</name>
<dbReference type="PANTHER" id="PTHR33198:SF19">
    <property type="entry name" value="CCHC-TYPE DOMAIN-CONTAINING PROTEIN"/>
    <property type="match status" value="1"/>
</dbReference>
<dbReference type="InterPro" id="IPR005162">
    <property type="entry name" value="Retrotrans_gag_dom"/>
</dbReference>